<organism evidence="2 3">
    <name type="scientific">Adineta ricciae</name>
    <name type="common">Rotifer</name>
    <dbReference type="NCBI Taxonomy" id="249248"/>
    <lineage>
        <taxon>Eukaryota</taxon>
        <taxon>Metazoa</taxon>
        <taxon>Spiralia</taxon>
        <taxon>Gnathifera</taxon>
        <taxon>Rotifera</taxon>
        <taxon>Eurotatoria</taxon>
        <taxon>Bdelloidea</taxon>
        <taxon>Adinetida</taxon>
        <taxon>Adinetidae</taxon>
        <taxon>Adineta</taxon>
    </lineage>
</organism>
<name>A0A814PYC8_ADIRI</name>
<keyword evidence="1" id="KW-0812">Transmembrane</keyword>
<dbReference type="EMBL" id="CAJNOJ010000101">
    <property type="protein sequence ID" value="CAF1112192.1"/>
    <property type="molecule type" value="Genomic_DNA"/>
</dbReference>
<evidence type="ECO:0000313" key="2">
    <source>
        <dbReference type="EMBL" id="CAF1112192.1"/>
    </source>
</evidence>
<reference evidence="2" key="1">
    <citation type="submission" date="2021-02" db="EMBL/GenBank/DDBJ databases">
        <authorList>
            <person name="Nowell W R."/>
        </authorList>
    </citation>
    <scope>NUCLEOTIDE SEQUENCE</scope>
</reference>
<keyword evidence="1" id="KW-0472">Membrane</keyword>
<evidence type="ECO:0000256" key="1">
    <source>
        <dbReference type="SAM" id="Phobius"/>
    </source>
</evidence>
<gene>
    <name evidence="2" type="ORF">EDS130_LOCUS20577</name>
</gene>
<accession>A0A814PYC8</accession>
<comment type="caution">
    <text evidence="2">The sequence shown here is derived from an EMBL/GenBank/DDBJ whole genome shotgun (WGS) entry which is preliminary data.</text>
</comment>
<protein>
    <submittedName>
        <fullName evidence="2">Uncharacterized protein</fullName>
    </submittedName>
</protein>
<dbReference type="Proteomes" id="UP000663852">
    <property type="component" value="Unassembled WGS sequence"/>
</dbReference>
<evidence type="ECO:0000313" key="3">
    <source>
        <dbReference type="Proteomes" id="UP000663852"/>
    </source>
</evidence>
<dbReference type="AlphaFoldDB" id="A0A814PYC8"/>
<proteinExistence type="predicted"/>
<sequence length="131" mass="15173">MVAEAGFCMNFRQNPRGNSPIGNTMEPTVAVSDCSTWERRKHAEIQVDLRKLRQKIRNALACGVDQKKQHDVLMEYFSEDRIVNIINNPQKNSTNVEKIILSFLSLSTNCFKFIFVLCLIRYTVITYIDRL</sequence>
<feature type="transmembrane region" description="Helical" evidence="1">
    <location>
        <begin position="99"/>
        <end position="120"/>
    </location>
</feature>
<keyword evidence="1" id="KW-1133">Transmembrane helix</keyword>